<dbReference type="FunFam" id="1.20.1640.10:FF:000001">
    <property type="entry name" value="Efflux pump membrane transporter"/>
    <property type="match status" value="1"/>
</dbReference>
<dbReference type="PANTHER" id="PTHR32063">
    <property type="match status" value="1"/>
</dbReference>
<dbReference type="NCBIfam" id="NF000282">
    <property type="entry name" value="RND_permease_1"/>
    <property type="match status" value="1"/>
</dbReference>
<feature type="transmembrane region" description="Helical" evidence="9">
    <location>
        <begin position="470"/>
        <end position="497"/>
    </location>
</feature>
<dbReference type="GO" id="GO:0005886">
    <property type="term" value="C:plasma membrane"/>
    <property type="evidence" value="ECO:0007669"/>
    <property type="project" value="UniProtKB-SubCell"/>
</dbReference>
<evidence type="ECO:0000256" key="2">
    <source>
        <dbReference type="ARBA" id="ARBA00010942"/>
    </source>
</evidence>
<evidence type="ECO:0000313" key="10">
    <source>
        <dbReference type="EMBL" id="AKF04384.1"/>
    </source>
</evidence>
<name>A0A0F6SE11_9BACT</name>
<dbReference type="GO" id="GO:0042910">
    <property type="term" value="F:xenobiotic transmembrane transporter activity"/>
    <property type="evidence" value="ECO:0007669"/>
    <property type="project" value="TreeGrafter"/>
</dbReference>
<dbReference type="OrthoDB" id="9759330at2"/>
<evidence type="ECO:0000256" key="4">
    <source>
        <dbReference type="ARBA" id="ARBA00022475"/>
    </source>
</evidence>
<feature type="transmembrane region" description="Helical" evidence="9">
    <location>
        <begin position="892"/>
        <end position="912"/>
    </location>
</feature>
<feature type="transmembrane region" description="Helical" evidence="9">
    <location>
        <begin position="340"/>
        <end position="359"/>
    </location>
</feature>
<evidence type="ECO:0000256" key="5">
    <source>
        <dbReference type="ARBA" id="ARBA00022519"/>
    </source>
</evidence>
<evidence type="ECO:0000256" key="9">
    <source>
        <dbReference type="SAM" id="Phobius"/>
    </source>
</evidence>
<keyword evidence="7 9" id="KW-1133">Transmembrane helix</keyword>
<evidence type="ECO:0000256" key="7">
    <source>
        <dbReference type="ARBA" id="ARBA00022989"/>
    </source>
</evidence>
<protein>
    <submittedName>
        <fullName evidence="10">RND efflux system, inner membrane transporter CmeB</fullName>
    </submittedName>
</protein>
<feature type="transmembrane region" description="Helical" evidence="9">
    <location>
        <begin position="434"/>
        <end position="458"/>
    </location>
</feature>
<feature type="transmembrane region" description="Helical" evidence="9">
    <location>
        <begin position="538"/>
        <end position="557"/>
    </location>
</feature>
<dbReference type="SUPFAM" id="SSF82866">
    <property type="entry name" value="Multidrug efflux transporter AcrB transmembrane domain"/>
    <property type="match status" value="2"/>
</dbReference>
<comment type="subcellular location">
    <subcellularLocation>
        <location evidence="1">Cell inner membrane</location>
        <topology evidence="1">Multi-pass membrane protein</topology>
    </subcellularLocation>
</comment>
<dbReference type="Pfam" id="PF00873">
    <property type="entry name" value="ACR_tran"/>
    <property type="match status" value="1"/>
</dbReference>
<keyword evidence="4" id="KW-1003">Cell membrane</keyword>
<evidence type="ECO:0000256" key="6">
    <source>
        <dbReference type="ARBA" id="ARBA00022692"/>
    </source>
</evidence>
<dbReference type="PANTHER" id="PTHR32063:SF10">
    <property type="entry name" value="EFFLUX PUMP MEMBRANE TRANSPORTER"/>
    <property type="match status" value="1"/>
</dbReference>
<dbReference type="Gene3D" id="3.30.70.1440">
    <property type="entry name" value="Multidrug efflux transporter AcrB pore domain"/>
    <property type="match status" value="1"/>
</dbReference>
<dbReference type="AlphaFoldDB" id="A0A0F6SE11"/>
<dbReference type="SUPFAM" id="SSF82714">
    <property type="entry name" value="Multidrug efflux transporter AcrB TolC docking domain, DN and DC subdomains"/>
    <property type="match status" value="2"/>
</dbReference>
<evidence type="ECO:0000256" key="8">
    <source>
        <dbReference type="ARBA" id="ARBA00023136"/>
    </source>
</evidence>
<dbReference type="GO" id="GO:0009636">
    <property type="term" value="P:response to toxic substance"/>
    <property type="evidence" value="ECO:0007669"/>
    <property type="project" value="UniProtKB-ARBA"/>
</dbReference>
<keyword evidence="6 9" id="KW-0812">Transmembrane</keyword>
<dbReference type="GO" id="GO:0015562">
    <property type="term" value="F:efflux transmembrane transporter activity"/>
    <property type="evidence" value="ECO:0007669"/>
    <property type="project" value="InterPro"/>
</dbReference>
<dbReference type="RefSeq" id="WP_053231734.1">
    <property type="nucleotide sequence ID" value="NZ_CP011125.1"/>
</dbReference>
<dbReference type="KEGG" id="samy:DB32_001533"/>
<reference evidence="10 11" key="1">
    <citation type="submission" date="2015-03" db="EMBL/GenBank/DDBJ databases">
        <title>Genome assembly of Sandaracinus amylolyticus DSM 53668.</title>
        <authorList>
            <person name="Sharma G."/>
            <person name="Subramanian S."/>
        </authorList>
    </citation>
    <scope>NUCLEOTIDE SEQUENCE [LARGE SCALE GENOMIC DNA]</scope>
    <source>
        <strain evidence="10 11">DSM 53668</strain>
    </source>
</reference>
<evidence type="ECO:0000256" key="1">
    <source>
        <dbReference type="ARBA" id="ARBA00004429"/>
    </source>
</evidence>
<dbReference type="Gene3D" id="3.30.2090.10">
    <property type="entry name" value="Multidrug efflux transporter AcrB TolC docking domain, DN and DC subdomains"/>
    <property type="match status" value="2"/>
</dbReference>
<dbReference type="Proteomes" id="UP000034883">
    <property type="component" value="Chromosome"/>
</dbReference>
<feature type="transmembrane region" description="Helical" evidence="9">
    <location>
        <begin position="366"/>
        <end position="386"/>
    </location>
</feature>
<keyword evidence="11" id="KW-1185">Reference proteome</keyword>
<feature type="transmembrane region" description="Helical" evidence="9">
    <location>
        <begin position="999"/>
        <end position="1021"/>
    </location>
</feature>
<dbReference type="NCBIfam" id="TIGR00915">
    <property type="entry name" value="2A0602"/>
    <property type="match status" value="1"/>
</dbReference>
<feature type="transmembrane region" description="Helical" evidence="9">
    <location>
        <begin position="866"/>
        <end position="885"/>
    </location>
</feature>
<evidence type="ECO:0000313" key="11">
    <source>
        <dbReference type="Proteomes" id="UP000034883"/>
    </source>
</evidence>
<keyword evidence="5" id="KW-0997">Cell inner membrane</keyword>
<dbReference type="SUPFAM" id="SSF82693">
    <property type="entry name" value="Multidrug efflux transporter AcrB pore domain, PN1, PN2, PC1 and PC2 subdomains"/>
    <property type="match status" value="4"/>
</dbReference>
<keyword evidence="8 9" id="KW-0472">Membrane</keyword>
<feature type="transmembrane region" description="Helical" evidence="9">
    <location>
        <begin position="967"/>
        <end position="987"/>
    </location>
</feature>
<organism evidence="10 11">
    <name type="scientific">Sandaracinus amylolyticus</name>
    <dbReference type="NCBI Taxonomy" id="927083"/>
    <lineage>
        <taxon>Bacteria</taxon>
        <taxon>Pseudomonadati</taxon>
        <taxon>Myxococcota</taxon>
        <taxon>Polyangia</taxon>
        <taxon>Polyangiales</taxon>
        <taxon>Sandaracinaceae</taxon>
        <taxon>Sandaracinus</taxon>
    </lineage>
</organism>
<feature type="transmembrane region" description="Helical" evidence="9">
    <location>
        <begin position="392"/>
        <end position="413"/>
    </location>
</feature>
<feature type="transmembrane region" description="Helical" evidence="9">
    <location>
        <begin position="918"/>
        <end position="942"/>
    </location>
</feature>
<dbReference type="STRING" id="927083.DB32_001533"/>
<dbReference type="Gene3D" id="3.30.70.1430">
    <property type="entry name" value="Multidrug efflux transporter AcrB pore domain"/>
    <property type="match status" value="2"/>
</dbReference>
<dbReference type="InterPro" id="IPR004764">
    <property type="entry name" value="MdtF-like"/>
</dbReference>
<dbReference type="InterPro" id="IPR001036">
    <property type="entry name" value="Acrflvin-R"/>
</dbReference>
<gene>
    <name evidence="10" type="ORF">DB32_001533</name>
</gene>
<proteinExistence type="inferred from homology"/>
<evidence type="ECO:0000256" key="3">
    <source>
        <dbReference type="ARBA" id="ARBA00022448"/>
    </source>
</evidence>
<dbReference type="EMBL" id="CP011125">
    <property type="protein sequence ID" value="AKF04384.1"/>
    <property type="molecule type" value="Genomic_DNA"/>
</dbReference>
<dbReference type="Gene3D" id="3.30.70.1320">
    <property type="entry name" value="Multidrug efflux transporter AcrB pore domain like"/>
    <property type="match status" value="1"/>
</dbReference>
<keyword evidence="3" id="KW-0813">Transport</keyword>
<dbReference type="Gene3D" id="1.20.1640.10">
    <property type="entry name" value="Multidrug efflux transporter AcrB transmembrane domain"/>
    <property type="match status" value="2"/>
</dbReference>
<comment type="similarity">
    <text evidence="2">Belongs to the resistance-nodulation-cell division (RND) (TC 2.A.6) family.</text>
</comment>
<accession>A0A0F6SE11</accession>
<sequence>MPRFFIERPVFAWVVSLFIVLFGVLAIRRLPVERYPTVAPPAVTITATYPGATPSTMSDSVLAPIEREISGVPHLLYFESSSDTSGVAQITATFEPGTDPELAQVAVQNRLRTVEPRLPQMVRQIGLAVEASTSNFLLIVDLRSPSGRYDEQTLGDFLSRNLVEELKRIPGVGRVQVFTAPRALRVWLDPVQLTALGVSIDDVANAIRAQNAQVSPGRVGDAPTVPGQRVTIPLVVQGELETPEQFGDVVLRARPDGSRVLLRDVARIELGAQSYGTATRTDGTASAGAGVMLSPGANAVETATLVRERVAELGETLPDGIEASVPYDTAPFVRVSIEKVLETFVEAMVLVFAVMFLFLQSVRYTLVPAIVAPIALLGTFAVMYAAGFSINVLTMFGMVLAIGIIVDDAIVVVENVERLMATEKLSPKEATKKAMDEITGAVIGITLVLSAVFIPMAFASGSVGTIYRQFSLSMAVSILLSAFLALSLTPALCATLLKPVSEHHDPNRGAFGPFNRAFTWLTERYGAGVARIVRRSSIGIVALLAVSVGAGWLFRALPGSFLPEEDQGYWISSVALPSDATAERTDRVIRSYEEYAQARPGVRSVVAIRGFGFSGSGPNAALMFTILDDWDAREGATAQGEVASANAAFAGLRDGMMFHVVPPSIDSLGTSAGFAMRLVDRRNQGQQALLAAQGQILAAAAESSVVQAVYPEGLPDGASVRLEVDRHSAEALGVSFASINATLSAALGSMYVNDFPNAGRLQQVILQAEPQARMQLDDVLALPVRNQEGRMVPLSAVATARWERSPLQLVRYNGYPAVRIAGAAAPGFSSGEAMAEMERLAAQLPPGFGVEWTGLSFQERLSGDEAPALLALSLLVVFLVLAALYESWSIPLSVILVVPLGVLGALLAVTMRGMPNDVFFKVGLITLIGLSAKNAILIVEFAKQLEDEGRSVTDAAIEAAKLRLRPILMTSLAFTLGVVPLAIATGASAETQRAIGTGVLGGMISATVLAVVLVPAFYVAVRKVVTRGKRAAAEPSTS</sequence>
<dbReference type="InterPro" id="IPR027463">
    <property type="entry name" value="AcrB_DN_DC_subdom"/>
</dbReference>
<dbReference type="PRINTS" id="PR00702">
    <property type="entry name" value="ACRIFLAVINRP"/>
</dbReference>